<sequence length="167" mass="18335">MSRWTSDLHCQFVNTVEELGGERDATPRSILEHMNESRLAMSEERHARLREIIQRQTQLHFRQYERHQKIVDNNIQNPQRQEEKMDKSTIEVGELSSGTQEISCKGHGGKSARGVSGHGGRSSGGVRVYNGAREPSTTAVNQASNGAREPSSAAVNHASNGATSRGG</sequence>
<feature type="compositionally biased region" description="Polar residues" evidence="5">
    <location>
        <begin position="153"/>
        <end position="167"/>
    </location>
</feature>
<evidence type="ECO:0000313" key="6">
    <source>
        <dbReference type="Proteomes" id="UP000694864"/>
    </source>
</evidence>
<dbReference type="GeneID" id="104749367"/>
<dbReference type="RefSeq" id="XP_010469282.1">
    <property type="nucleotide sequence ID" value="XM_010470980.1"/>
</dbReference>
<protein>
    <submittedName>
        <fullName evidence="7">Probable transcription factor RL9</fullName>
    </submittedName>
</protein>
<feature type="compositionally biased region" description="Basic and acidic residues" evidence="5">
    <location>
        <begin position="80"/>
        <end position="89"/>
    </location>
</feature>
<dbReference type="Proteomes" id="UP000694864">
    <property type="component" value="Chromosome 2"/>
</dbReference>
<evidence type="ECO:0000313" key="7">
    <source>
        <dbReference type="RefSeq" id="XP_010469282.1"/>
    </source>
</evidence>
<keyword evidence="6" id="KW-1185">Reference proteome</keyword>
<feature type="region of interest" description="Disordered" evidence="5">
    <location>
        <begin position="70"/>
        <end position="167"/>
    </location>
</feature>
<name>A0ABM0WCX9_CAMSA</name>
<gene>
    <name evidence="7" type="primary">LOC104749367</name>
</gene>
<accession>A0ABM0WCX9</accession>
<evidence type="ECO:0000256" key="5">
    <source>
        <dbReference type="SAM" id="MobiDB-lite"/>
    </source>
</evidence>
<evidence type="ECO:0000256" key="4">
    <source>
        <dbReference type="ARBA" id="ARBA00023242"/>
    </source>
</evidence>
<keyword evidence="4" id="KW-0539">Nucleus</keyword>
<reference evidence="6" key="1">
    <citation type="journal article" date="2014" name="Nat. Commun.">
        <title>The emerging biofuel crop Camelina sativa retains a highly undifferentiated hexaploid genome structure.</title>
        <authorList>
            <person name="Kagale S."/>
            <person name="Koh C."/>
            <person name="Nixon J."/>
            <person name="Bollina V."/>
            <person name="Clarke W.E."/>
            <person name="Tuteja R."/>
            <person name="Spillane C."/>
            <person name="Robinson S.J."/>
            <person name="Links M.G."/>
            <person name="Clarke C."/>
            <person name="Higgins E.E."/>
            <person name="Huebert T."/>
            <person name="Sharpe A.G."/>
            <person name="Parkin I.A."/>
        </authorList>
    </citation>
    <scope>NUCLEOTIDE SEQUENCE [LARGE SCALE GENOMIC DNA]</scope>
    <source>
        <strain evidence="6">cv. DH55</strain>
    </source>
</reference>
<dbReference type="InterPro" id="IPR006447">
    <property type="entry name" value="Myb_dom_plants"/>
</dbReference>
<comment type="subcellular location">
    <subcellularLocation>
        <location evidence="1">Nucleus</location>
    </subcellularLocation>
</comment>
<evidence type="ECO:0000256" key="2">
    <source>
        <dbReference type="ARBA" id="ARBA00023015"/>
    </source>
</evidence>
<feature type="compositionally biased region" description="Polar residues" evidence="5">
    <location>
        <begin position="135"/>
        <end position="145"/>
    </location>
</feature>
<organism evidence="6 7">
    <name type="scientific">Camelina sativa</name>
    <name type="common">False flax</name>
    <name type="synonym">Myagrum sativum</name>
    <dbReference type="NCBI Taxonomy" id="90675"/>
    <lineage>
        <taxon>Eukaryota</taxon>
        <taxon>Viridiplantae</taxon>
        <taxon>Streptophyta</taxon>
        <taxon>Embryophyta</taxon>
        <taxon>Tracheophyta</taxon>
        <taxon>Spermatophyta</taxon>
        <taxon>Magnoliopsida</taxon>
        <taxon>eudicotyledons</taxon>
        <taxon>Gunneridae</taxon>
        <taxon>Pentapetalae</taxon>
        <taxon>rosids</taxon>
        <taxon>malvids</taxon>
        <taxon>Brassicales</taxon>
        <taxon>Brassicaceae</taxon>
        <taxon>Camelineae</taxon>
        <taxon>Camelina</taxon>
    </lineage>
</organism>
<evidence type="ECO:0000256" key="3">
    <source>
        <dbReference type="ARBA" id="ARBA00023163"/>
    </source>
</evidence>
<keyword evidence="3" id="KW-0804">Transcription</keyword>
<reference evidence="7" key="2">
    <citation type="submission" date="2025-08" db="UniProtKB">
        <authorList>
            <consortium name="RefSeq"/>
        </authorList>
    </citation>
    <scope>IDENTIFICATION</scope>
    <source>
        <tissue evidence="7">Leaf</tissue>
    </source>
</reference>
<dbReference type="NCBIfam" id="TIGR01557">
    <property type="entry name" value="myb_SHAQKYF"/>
    <property type="match status" value="1"/>
</dbReference>
<dbReference type="Gene3D" id="1.10.10.60">
    <property type="entry name" value="Homeodomain-like"/>
    <property type="match status" value="1"/>
</dbReference>
<evidence type="ECO:0000256" key="1">
    <source>
        <dbReference type="ARBA" id="ARBA00004123"/>
    </source>
</evidence>
<keyword evidence="2" id="KW-0805">Transcription regulation</keyword>
<proteinExistence type="predicted"/>